<dbReference type="AlphaFoldDB" id="A0A7X0MZ56"/>
<accession>A0A7X0MZ56</accession>
<dbReference type="RefSeq" id="WP_166843542.1">
    <property type="nucleotide sequence ID" value="NZ_JAAONY010000005.1"/>
</dbReference>
<keyword evidence="2" id="KW-0812">Transmembrane</keyword>
<dbReference type="PANTHER" id="PTHR30092">
    <property type="entry name" value="INNER MEMBRANE PROTEIN CRED"/>
    <property type="match status" value="1"/>
</dbReference>
<dbReference type="Proteomes" id="UP000528457">
    <property type="component" value="Unassembled WGS sequence"/>
</dbReference>
<comment type="caution">
    <text evidence="3">The sequence shown here is derived from an EMBL/GenBank/DDBJ whole genome shotgun (WGS) entry which is preliminary data.</text>
</comment>
<organism evidence="3 4">
    <name type="scientific">Pseudoteredinibacter isoporae</name>
    <dbReference type="NCBI Taxonomy" id="570281"/>
    <lineage>
        <taxon>Bacteria</taxon>
        <taxon>Pseudomonadati</taxon>
        <taxon>Pseudomonadota</taxon>
        <taxon>Gammaproteobacteria</taxon>
        <taxon>Cellvibrionales</taxon>
        <taxon>Cellvibrionaceae</taxon>
        <taxon>Pseudoteredinibacter</taxon>
    </lineage>
</organism>
<sequence>MLKSPSFKLVLVFFLSLILLIPILMVQSKIEDRADSQREAQYAVSQHWTGEQWLGNAIIAIPYQSASVTQNGGRKLYKQWKLLIPETIDATGEIIAENRKKGIYEIPIYRVNIQQQGRFKRTALQEALDTLAADPQVEHIGKPFITLGIADMRGLEKQTLKINGKNHLFQAGSELPALPQGLHLPLPADINTANPESPDIQFRVELGLKGMSNFYFLPMAKQSTLALDSNWPHPKYSGAQLPAKHDTTDSGFSAHWKSNHYALNGVSQIEECLKYSNCHVLDNKNHFMLGVDLINPVDIYLKTERALKYAFLLIGLSFMVFFIVEHIRALAMHPIQYGFAGLAIATFYLLLLALSEHLGFALSYLIAVIACSILLYSYLHIVLKNQRLAGGFVGGLIVLWTLLYIIIQAEDFALLMGSLLVFGLLSILMVGTRSIDWYALGGDKKLLDRKPSNKTINEQQAPKNPEDNR</sequence>
<evidence type="ECO:0000313" key="4">
    <source>
        <dbReference type="Proteomes" id="UP000528457"/>
    </source>
</evidence>
<keyword evidence="2" id="KW-0472">Membrane</keyword>
<feature type="transmembrane region" description="Helical" evidence="2">
    <location>
        <begin position="361"/>
        <end position="381"/>
    </location>
</feature>
<dbReference type="InterPro" id="IPR010364">
    <property type="entry name" value="Uncharacterised_IM_CreD"/>
</dbReference>
<protein>
    <submittedName>
        <fullName evidence="3">Inner membrane protein</fullName>
    </submittedName>
</protein>
<feature type="transmembrane region" description="Helical" evidence="2">
    <location>
        <begin position="388"/>
        <end position="407"/>
    </location>
</feature>
<proteinExistence type="predicted"/>
<dbReference type="FunCoup" id="A0A7X0MZ56">
    <property type="interactions" value="40"/>
</dbReference>
<evidence type="ECO:0000313" key="3">
    <source>
        <dbReference type="EMBL" id="MBB6523804.1"/>
    </source>
</evidence>
<dbReference type="Pfam" id="PF06123">
    <property type="entry name" value="CreD"/>
    <property type="match status" value="1"/>
</dbReference>
<dbReference type="NCBIfam" id="NF008712">
    <property type="entry name" value="PRK11715.1-1"/>
    <property type="match status" value="1"/>
</dbReference>
<evidence type="ECO:0000256" key="1">
    <source>
        <dbReference type="SAM" id="MobiDB-lite"/>
    </source>
</evidence>
<dbReference type="InParanoid" id="A0A7X0MZ56"/>
<feature type="transmembrane region" description="Helical" evidence="2">
    <location>
        <begin position="413"/>
        <end position="431"/>
    </location>
</feature>
<reference evidence="3 4" key="1">
    <citation type="submission" date="2020-08" db="EMBL/GenBank/DDBJ databases">
        <title>Genomic Encyclopedia of Type Strains, Phase IV (KMG-IV): sequencing the most valuable type-strain genomes for metagenomic binning, comparative biology and taxonomic classification.</title>
        <authorList>
            <person name="Goeker M."/>
        </authorList>
    </citation>
    <scope>NUCLEOTIDE SEQUENCE [LARGE SCALE GENOMIC DNA]</scope>
    <source>
        <strain evidence="3 4">DSM 22368</strain>
    </source>
</reference>
<dbReference type="PANTHER" id="PTHR30092:SF0">
    <property type="entry name" value="INNER MEMBRANE PROTEIN CRED"/>
    <property type="match status" value="1"/>
</dbReference>
<name>A0A7X0MZ56_9GAMM</name>
<feature type="transmembrane region" description="Helical" evidence="2">
    <location>
        <begin position="306"/>
        <end position="324"/>
    </location>
</feature>
<gene>
    <name evidence="3" type="ORF">HNR48_004119</name>
</gene>
<keyword evidence="4" id="KW-1185">Reference proteome</keyword>
<dbReference type="GO" id="GO:0005886">
    <property type="term" value="C:plasma membrane"/>
    <property type="evidence" value="ECO:0007669"/>
    <property type="project" value="TreeGrafter"/>
</dbReference>
<feature type="transmembrane region" description="Helical" evidence="2">
    <location>
        <begin position="336"/>
        <end position="355"/>
    </location>
</feature>
<dbReference type="PIRSF" id="PIRSF004548">
    <property type="entry name" value="CreD"/>
    <property type="match status" value="1"/>
</dbReference>
<keyword evidence="2" id="KW-1133">Transmembrane helix</keyword>
<dbReference type="EMBL" id="JACHHT010000005">
    <property type="protein sequence ID" value="MBB6523804.1"/>
    <property type="molecule type" value="Genomic_DNA"/>
</dbReference>
<evidence type="ECO:0000256" key="2">
    <source>
        <dbReference type="SAM" id="Phobius"/>
    </source>
</evidence>
<feature type="compositionally biased region" description="Polar residues" evidence="1">
    <location>
        <begin position="453"/>
        <end position="462"/>
    </location>
</feature>
<feature type="region of interest" description="Disordered" evidence="1">
    <location>
        <begin position="450"/>
        <end position="469"/>
    </location>
</feature>